<evidence type="ECO:0000313" key="2">
    <source>
        <dbReference type="EMBL" id="RON48552.1"/>
    </source>
</evidence>
<dbReference type="RefSeq" id="WP_123509328.1">
    <property type="nucleotide sequence ID" value="NZ_MOBQ01000011.1"/>
</dbReference>
<accession>A0A423K9J0</accession>
<dbReference type="EMBL" id="MOBQ01000011">
    <property type="protein sequence ID" value="RON48552.1"/>
    <property type="molecule type" value="Genomic_DNA"/>
</dbReference>
<dbReference type="InterPro" id="IPR041578">
    <property type="entry name" value="PIN_8"/>
</dbReference>
<proteinExistence type="predicted"/>
<dbReference type="OrthoDB" id="9182727at2"/>
<gene>
    <name evidence="2" type="ORF">BK666_09010</name>
</gene>
<comment type="caution">
    <text evidence="2">The sequence shown here is derived from an EMBL/GenBank/DDBJ whole genome shotgun (WGS) entry which is preliminary data.</text>
</comment>
<evidence type="ECO:0000313" key="3">
    <source>
        <dbReference type="Proteomes" id="UP000285349"/>
    </source>
</evidence>
<name>A0A423K9J0_9PSED</name>
<reference evidence="2 3" key="1">
    <citation type="submission" date="2016-10" db="EMBL/GenBank/DDBJ databases">
        <title>Comparative genome analysis of multiple Pseudomonas spp. focuses on biocontrol and plant growth promoting traits.</title>
        <authorList>
            <person name="Tao X.-Y."/>
            <person name="Taylor C.G."/>
        </authorList>
    </citation>
    <scope>NUCLEOTIDE SEQUENCE [LARGE SCALE GENOMIC DNA]</scope>
    <source>
        <strain evidence="2 3">37A10</strain>
    </source>
</reference>
<dbReference type="Pfam" id="PF18476">
    <property type="entry name" value="PIN_8"/>
    <property type="match status" value="1"/>
</dbReference>
<protein>
    <recommendedName>
        <fullName evidence="1">PIN like domain-containing protein</fullName>
    </recommendedName>
</protein>
<dbReference type="AlphaFoldDB" id="A0A423K9J0"/>
<sequence>MTNSNNQIDILLKTHCELDQDALDNLWGKATFIFDSNVLLDLYRLPQEAKNELLSVLKKPEIKNRIWIAFQGLLEFLNNRHDAIGDQKSKFETVRGKLQQAISSYEETFKTLNIELAKLKLRRRHSLINPEKFISSENIAAGIGFVNDFIENLNELEKKQRDVNDEDETKKDVLNIFQGKIGRGLSKKQITELYLAGENRYKNEVPPGYKDKNKPHSYFVLDIEYKCKFGDLLFWHEVIDKAKAENLEYVILVTGDVKDDWWLEKRGKKLGPRKELLNEIYTNAPSLKAFHMYDTSNFLRRIGERFAFDVSESTISETESLLASDRNGVKSDELVDISEILAIVTIDMDDFSVAQADGFTNLPLVKIPLMTMYNVLNEIIHNAKNHSSTKAIYIDTRLESQYRTLRFSNAANPNKTTSFASRDNTSTGSLREGAVGLDMVRSTLALEGVHVETTLENNVFTIELFIPISKFQ</sequence>
<organism evidence="2 3">
    <name type="scientific">Pseudomonas frederiksbergensis</name>
    <dbReference type="NCBI Taxonomy" id="104087"/>
    <lineage>
        <taxon>Bacteria</taxon>
        <taxon>Pseudomonadati</taxon>
        <taxon>Pseudomonadota</taxon>
        <taxon>Gammaproteobacteria</taxon>
        <taxon>Pseudomonadales</taxon>
        <taxon>Pseudomonadaceae</taxon>
        <taxon>Pseudomonas</taxon>
    </lineage>
</organism>
<feature type="domain" description="PIN like" evidence="1">
    <location>
        <begin position="32"/>
        <end position="276"/>
    </location>
</feature>
<evidence type="ECO:0000259" key="1">
    <source>
        <dbReference type="Pfam" id="PF18476"/>
    </source>
</evidence>
<dbReference type="Proteomes" id="UP000285349">
    <property type="component" value="Unassembled WGS sequence"/>
</dbReference>